<comment type="caution">
    <text evidence="2">The sequence shown here is derived from an EMBL/GenBank/DDBJ whole genome shotgun (WGS) entry which is preliminary data.</text>
</comment>
<feature type="compositionally biased region" description="Basic and acidic residues" evidence="1">
    <location>
        <begin position="158"/>
        <end position="179"/>
    </location>
</feature>
<sequence>SCNKPSSGGVGNSSVNNESKAWTTHSDLHKRYTANNSNTTLDQAVSQARMISANNSSVTAITTKKPFMFSTSSMLRHSQELEADATNPSQSEKLLLTKRSNNSKSNSGDGGAGGQGRGKLGSRPSIATIGDDDDDDDNFELPDVDELFADTLPRKCRRVESSDNTDRTSDHLHPHEAHAKGKASLRKHSHSDLSMGNQAPTRSNSTDADSWLMYELQVDQNVDAFTLSPTSKDNNQPNQEMTPAMSTRSIVSQTQNTLNEIERLFMDESPTRSPSTRLQTPFGDSELSEQKSPTLHVGATDMCSPDHIISEPGPDEVVLFEDPQPKKLTGRSVTLSEGQDLGQDVAGNNVRVEPRDELAVDPQQGQGVAAAGEQASNNVEQAAEESKHPNHTHTFTLPRSSKLGAVFQSSMNDMMDAILDVEQLRTSVEKTLTDRQELLNHRGERIHRQARQLQEEASSLHSKTHENMLRAVHDE</sequence>
<feature type="compositionally biased region" description="Gly residues" evidence="1">
    <location>
        <begin position="108"/>
        <end position="119"/>
    </location>
</feature>
<name>A0A9P5RJ72_9FUNG</name>
<feature type="compositionally biased region" description="Polar residues" evidence="1">
    <location>
        <begin position="227"/>
        <end position="250"/>
    </location>
</feature>
<evidence type="ECO:0000313" key="3">
    <source>
        <dbReference type="Proteomes" id="UP000748756"/>
    </source>
</evidence>
<feature type="region of interest" description="Disordered" evidence="1">
    <location>
        <begin position="360"/>
        <end position="381"/>
    </location>
</feature>
<feature type="non-terminal residue" evidence="2">
    <location>
        <position position="1"/>
    </location>
</feature>
<feature type="compositionally biased region" description="Acidic residues" evidence="1">
    <location>
        <begin position="130"/>
        <end position="141"/>
    </location>
</feature>
<protein>
    <submittedName>
        <fullName evidence="2">Uncharacterized protein</fullName>
    </submittedName>
</protein>
<feature type="compositionally biased region" description="Basic residues" evidence="1">
    <location>
        <begin position="180"/>
        <end position="189"/>
    </location>
</feature>
<dbReference type="EMBL" id="JAAAUQ010001774">
    <property type="protein sequence ID" value="KAF9133915.1"/>
    <property type="molecule type" value="Genomic_DNA"/>
</dbReference>
<dbReference type="AlphaFoldDB" id="A0A9P5RJ72"/>
<accession>A0A9P5RJ72</accession>
<evidence type="ECO:0000256" key="1">
    <source>
        <dbReference type="SAM" id="MobiDB-lite"/>
    </source>
</evidence>
<feature type="region of interest" description="Disordered" evidence="1">
    <location>
        <begin position="1"/>
        <end position="35"/>
    </location>
</feature>
<feature type="region of interest" description="Disordered" evidence="1">
    <location>
        <begin position="441"/>
        <end position="475"/>
    </location>
</feature>
<feature type="region of interest" description="Disordered" evidence="1">
    <location>
        <begin position="269"/>
        <end position="289"/>
    </location>
</feature>
<feature type="compositionally biased region" description="Basic and acidic residues" evidence="1">
    <location>
        <begin position="463"/>
        <end position="475"/>
    </location>
</feature>
<dbReference type="OrthoDB" id="2420158at2759"/>
<feature type="compositionally biased region" description="Polar residues" evidence="1">
    <location>
        <begin position="451"/>
        <end position="461"/>
    </location>
</feature>
<evidence type="ECO:0000313" key="2">
    <source>
        <dbReference type="EMBL" id="KAF9133915.1"/>
    </source>
</evidence>
<feature type="region of interest" description="Disordered" evidence="1">
    <location>
        <begin position="226"/>
        <end position="250"/>
    </location>
</feature>
<proteinExistence type="predicted"/>
<feature type="compositionally biased region" description="Low complexity" evidence="1">
    <location>
        <begin position="98"/>
        <end position="107"/>
    </location>
</feature>
<organism evidence="2 3">
    <name type="scientific">Linnemannia schmuckeri</name>
    <dbReference type="NCBI Taxonomy" id="64567"/>
    <lineage>
        <taxon>Eukaryota</taxon>
        <taxon>Fungi</taxon>
        <taxon>Fungi incertae sedis</taxon>
        <taxon>Mucoromycota</taxon>
        <taxon>Mortierellomycotina</taxon>
        <taxon>Mortierellomycetes</taxon>
        <taxon>Mortierellales</taxon>
        <taxon>Mortierellaceae</taxon>
        <taxon>Linnemannia</taxon>
    </lineage>
</organism>
<keyword evidence="3" id="KW-1185">Reference proteome</keyword>
<feature type="compositionally biased region" description="Low complexity" evidence="1">
    <location>
        <begin position="363"/>
        <end position="375"/>
    </location>
</feature>
<feature type="compositionally biased region" description="Polar residues" evidence="1">
    <location>
        <begin position="192"/>
        <end position="206"/>
    </location>
</feature>
<feature type="region of interest" description="Disordered" evidence="1">
    <location>
        <begin position="98"/>
        <end position="141"/>
    </location>
</feature>
<reference evidence="2" key="1">
    <citation type="journal article" date="2020" name="Fungal Divers.">
        <title>Resolving the Mortierellaceae phylogeny through synthesis of multi-gene phylogenetics and phylogenomics.</title>
        <authorList>
            <person name="Vandepol N."/>
            <person name="Liber J."/>
            <person name="Desiro A."/>
            <person name="Na H."/>
            <person name="Kennedy M."/>
            <person name="Barry K."/>
            <person name="Grigoriev I.V."/>
            <person name="Miller A.N."/>
            <person name="O'Donnell K."/>
            <person name="Stajich J.E."/>
            <person name="Bonito G."/>
        </authorList>
    </citation>
    <scope>NUCLEOTIDE SEQUENCE</scope>
    <source>
        <strain evidence="2">NRRL 6426</strain>
    </source>
</reference>
<dbReference type="Proteomes" id="UP000748756">
    <property type="component" value="Unassembled WGS sequence"/>
</dbReference>
<feature type="region of interest" description="Disordered" evidence="1">
    <location>
        <begin position="158"/>
        <end position="206"/>
    </location>
</feature>
<gene>
    <name evidence="2" type="ORF">BG015_003491</name>
</gene>